<gene>
    <name evidence="1" type="ORF">IO98_23035</name>
</gene>
<sequence>MAIKILWDEQEAAILIDACDHYNKGDVTKQEAVTSVSKILRQRAVNKGMNIDDVFRNENGIAMQFMAMNQLISDEKCGLRGASKLFINMAELFKEDKQSFNKILKEAKLLTVEKFAKVQFYKWITDKVSATQLSEIYTVCDEIEQYCLNKNMLKAKLFETTNINTVNRVLRNIASDKNFREEYRRSLSKIRSIVYYYIRFLKEQPKCEFENNIGEDSVQVGNFSDSEGIQRVESEKSKEFENEIENSSQINNHGGAVLDNDSIKWTLQAFLKKNNLQYFLSNGNRVWIIGGQEISPEMIECWRHALSFRFKEHGSNVTDGLPAWVATLTEAEYTKLANANLYTIEEKELLEVIYSESDNSDEDEKYFVILKENYDNGFRIKSAIDKGRFKMFYKERFNEELLLSDERLIQTLIKVGMVREERIYAKQGDDQSELLNRIYDEVISIFEIGASCVYEDSIYDRYAIQLADKLQMYNAEELGNLLLEMSEGKLRRKRSFLCLTNGKSDLKNDVLNVIKKSSIPLNYESVKKTMWYIPLDKIKQVMVNIKSIAYVAPETYFYAPNLPVSKEELMGIKQIIHKELETKTYMTDVELRITIEERCPSVAINTENFTTYGFRNCLAYILRDTFAFNGPIISTPEKQLGMTEVFAEYCKSREQVSVEELKNFAADMDTVIYWDSVRSVTVRISEEIFIRNDKIKFDIEAVDNILDKISDRDYIPLKDTGLFMHFPTLPIPWNGYVLESYLYKYSKMFKLLHASFSASGCFGALVRKNCAIDDYRTLIIDVLAHSNQWSNKDSALEVLVREGYQQRRAYADIERVILEAKLFKEKMKQTRK</sequence>
<accession>A0A084JBU3</accession>
<dbReference type="AlphaFoldDB" id="A0A084JBU3"/>
<evidence type="ECO:0000313" key="2">
    <source>
        <dbReference type="Proteomes" id="UP000028525"/>
    </source>
</evidence>
<protein>
    <submittedName>
        <fullName evidence="1">Uncharacterized protein</fullName>
    </submittedName>
</protein>
<dbReference type="EMBL" id="JPME01000045">
    <property type="protein sequence ID" value="KEZ86427.1"/>
    <property type="molecule type" value="Genomic_DNA"/>
</dbReference>
<dbReference type="OrthoDB" id="1832727at2"/>
<dbReference type="RefSeq" id="WP_038284941.1">
    <property type="nucleotide sequence ID" value="NZ_JPME01000045.1"/>
</dbReference>
<dbReference type="Proteomes" id="UP000028525">
    <property type="component" value="Unassembled WGS sequence"/>
</dbReference>
<proteinExistence type="predicted"/>
<keyword evidence="2" id="KW-1185">Reference proteome</keyword>
<evidence type="ECO:0000313" key="1">
    <source>
        <dbReference type="EMBL" id="KEZ86427.1"/>
    </source>
</evidence>
<reference evidence="1 2" key="1">
    <citation type="submission" date="2014-07" db="EMBL/GenBank/DDBJ databases">
        <title>Draft genome of Clostridium celerecrescens 152B isolated from sediments associated with methane hydrate from Krishna Godavari basin.</title>
        <authorList>
            <person name="Honkalas V.S."/>
            <person name="Dabir A.P."/>
            <person name="Arora P."/>
            <person name="Dhakephalkar P.K."/>
        </authorList>
    </citation>
    <scope>NUCLEOTIDE SEQUENCE [LARGE SCALE GENOMIC DNA]</scope>
    <source>
        <strain evidence="1 2">152B</strain>
    </source>
</reference>
<organism evidence="1 2">
    <name type="scientific">Lacrimispora celerecrescens</name>
    <dbReference type="NCBI Taxonomy" id="29354"/>
    <lineage>
        <taxon>Bacteria</taxon>
        <taxon>Bacillati</taxon>
        <taxon>Bacillota</taxon>
        <taxon>Clostridia</taxon>
        <taxon>Lachnospirales</taxon>
        <taxon>Lachnospiraceae</taxon>
        <taxon>Lacrimispora</taxon>
    </lineage>
</organism>
<name>A0A084JBU3_9FIRM</name>
<comment type="caution">
    <text evidence="1">The sequence shown here is derived from an EMBL/GenBank/DDBJ whole genome shotgun (WGS) entry which is preliminary data.</text>
</comment>